<proteinExistence type="predicted"/>
<protein>
    <submittedName>
        <fullName evidence="1">Uncharacterized protein</fullName>
    </submittedName>
</protein>
<name>A0A819TQ48_9BILA</name>
<dbReference type="Proteomes" id="UP000663823">
    <property type="component" value="Unassembled WGS sequence"/>
</dbReference>
<reference evidence="1" key="1">
    <citation type="submission" date="2021-02" db="EMBL/GenBank/DDBJ databases">
        <authorList>
            <person name="Nowell W R."/>
        </authorList>
    </citation>
    <scope>NUCLEOTIDE SEQUENCE</scope>
</reference>
<evidence type="ECO:0000313" key="1">
    <source>
        <dbReference type="EMBL" id="CAF4068350.1"/>
    </source>
</evidence>
<accession>A0A819TQ48</accession>
<feature type="non-terminal residue" evidence="1">
    <location>
        <position position="1"/>
    </location>
</feature>
<dbReference type="EMBL" id="CAJOAX010010065">
    <property type="protein sequence ID" value="CAF4068350.1"/>
    <property type="molecule type" value="Genomic_DNA"/>
</dbReference>
<dbReference type="AlphaFoldDB" id="A0A819TQ48"/>
<gene>
    <name evidence="1" type="ORF">OTI717_LOCUS32525</name>
</gene>
<dbReference type="Gene3D" id="3.30.2170.10">
    <property type="entry name" value="archaeoglobus fulgidus dsm 4304 superfamily"/>
    <property type="match status" value="1"/>
</dbReference>
<sequence>VGHKITLTTACDIFKSVTKYRNCEPIRQADLLSREMVTKIS</sequence>
<organism evidence="1 2">
    <name type="scientific">Rotaria sordida</name>
    <dbReference type="NCBI Taxonomy" id="392033"/>
    <lineage>
        <taxon>Eukaryota</taxon>
        <taxon>Metazoa</taxon>
        <taxon>Spiralia</taxon>
        <taxon>Gnathifera</taxon>
        <taxon>Rotifera</taxon>
        <taxon>Eurotatoria</taxon>
        <taxon>Bdelloidea</taxon>
        <taxon>Philodinida</taxon>
        <taxon>Philodinidae</taxon>
        <taxon>Rotaria</taxon>
    </lineage>
</organism>
<evidence type="ECO:0000313" key="2">
    <source>
        <dbReference type="Proteomes" id="UP000663823"/>
    </source>
</evidence>
<comment type="caution">
    <text evidence="1">The sequence shown here is derived from an EMBL/GenBank/DDBJ whole genome shotgun (WGS) entry which is preliminary data.</text>
</comment>